<evidence type="ECO:0000313" key="4">
    <source>
        <dbReference type="EMBL" id="MDN4524484.1"/>
    </source>
</evidence>
<dbReference type="Gene3D" id="3.30.360.10">
    <property type="entry name" value="Dihydrodipicolinate Reductase, domain 2"/>
    <property type="match status" value="1"/>
</dbReference>
<keyword evidence="1" id="KW-0560">Oxidoreductase</keyword>
<organism evidence="4 5">
    <name type="scientific">Fictibacillus fluitans</name>
    <dbReference type="NCBI Taxonomy" id="3058422"/>
    <lineage>
        <taxon>Bacteria</taxon>
        <taxon>Bacillati</taxon>
        <taxon>Bacillota</taxon>
        <taxon>Bacilli</taxon>
        <taxon>Bacillales</taxon>
        <taxon>Fictibacillaceae</taxon>
        <taxon>Fictibacillus</taxon>
    </lineage>
</organism>
<dbReference type="SUPFAM" id="SSF55347">
    <property type="entry name" value="Glyceraldehyde-3-phosphate dehydrogenase-like, C-terminal domain"/>
    <property type="match status" value="1"/>
</dbReference>
<dbReference type="PANTHER" id="PTHR43818">
    <property type="entry name" value="BCDNA.GH03377"/>
    <property type="match status" value="1"/>
</dbReference>
<evidence type="ECO:0000259" key="3">
    <source>
        <dbReference type="Pfam" id="PF22725"/>
    </source>
</evidence>
<dbReference type="Pfam" id="PF01408">
    <property type="entry name" value="GFO_IDH_MocA"/>
    <property type="match status" value="1"/>
</dbReference>
<evidence type="ECO:0000313" key="5">
    <source>
        <dbReference type="Proteomes" id="UP001172721"/>
    </source>
</evidence>
<dbReference type="SUPFAM" id="SSF51735">
    <property type="entry name" value="NAD(P)-binding Rossmann-fold domains"/>
    <property type="match status" value="1"/>
</dbReference>
<dbReference type="Gene3D" id="3.40.50.720">
    <property type="entry name" value="NAD(P)-binding Rossmann-like Domain"/>
    <property type="match status" value="1"/>
</dbReference>
<sequence>MTKTKIGVIGTGSISDVYLSSPQKFLNYEIAGVADINVERAQEQAEKHQIPFSGSVSELLEKEDIELVVNLTIPAAHKEVSIKALQAGKHVYSEKPLATTCNDGLLVMEEARRLGLHVGTAPDTFLGAGLQTCRALLDQGVIGEPVGASAFMLGRGPESWHPNPEFFYKQGAGPLFDLGPYYLTALISLLGPVSQVASMNRVTVPEREITSEPFAGTKIKVEVPTYVSSLLQFSTGISASFITSFDVWDTKLPKIEIYGTKGTLLVPDPNEFNGPVYFMNNETTGWQEADLVSSYTDNCRGIGLADMLRGIKEGRPYLCSGDLGLHVLEVMEAILESSDKKRFLELETNCRRPERLTGFQYQD</sequence>
<dbReference type="InterPro" id="IPR000683">
    <property type="entry name" value="Gfo/Idh/MocA-like_OxRdtase_N"/>
</dbReference>
<proteinExistence type="predicted"/>
<keyword evidence="5" id="KW-1185">Reference proteome</keyword>
<evidence type="ECO:0000256" key="1">
    <source>
        <dbReference type="ARBA" id="ARBA00023002"/>
    </source>
</evidence>
<dbReference type="Proteomes" id="UP001172721">
    <property type="component" value="Unassembled WGS sequence"/>
</dbReference>
<comment type="caution">
    <text evidence="4">The sequence shown here is derived from an EMBL/GenBank/DDBJ whole genome shotgun (WGS) entry which is preliminary data.</text>
</comment>
<protein>
    <submittedName>
        <fullName evidence="4">Gfo/Idh/MocA family oxidoreductase</fullName>
    </submittedName>
</protein>
<dbReference type="InterPro" id="IPR055170">
    <property type="entry name" value="GFO_IDH_MocA-like_dom"/>
</dbReference>
<reference evidence="4" key="1">
    <citation type="submission" date="2023-07" db="EMBL/GenBank/DDBJ databases">
        <title>Fictibacillus sp. isolated from freshwater pond.</title>
        <authorList>
            <person name="Kirdat K."/>
            <person name="Bhat A."/>
            <person name="Mourya A."/>
            <person name="Yadav A."/>
        </authorList>
    </citation>
    <scope>NUCLEOTIDE SEQUENCE</scope>
    <source>
        <strain evidence="4">NE201</strain>
    </source>
</reference>
<name>A0ABT8HUQ7_9BACL</name>
<dbReference type="InterPro" id="IPR050463">
    <property type="entry name" value="Gfo/Idh/MocA_oxidrdct_glycsds"/>
</dbReference>
<accession>A0ABT8HUQ7</accession>
<dbReference type="RefSeq" id="WP_301165530.1">
    <property type="nucleotide sequence ID" value="NZ_JAUHTR010000003.1"/>
</dbReference>
<dbReference type="EMBL" id="JAUHTR010000003">
    <property type="protein sequence ID" value="MDN4524484.1"/>
    <property type="molecule type" value="Genomic_DNA"/>
</dbReference>
<dbReference type="PANTHER" id="PTHR43818:SF11">
    <property type="entry name" value="BCDNA.GH03377"/>
    <property type="match status" value="1"/>
</dbReference>
<dbReference type="InterPro" id="IPR036291">
    <property type="entry name" value="NAD(P)-bd_dom_sf"/>
</dbReference>
<gene>
    <name evidence="4" type="ORF">QYB97_08365</name>
</gene>
<evidence type="ECO:0000259" key="2">
    <source>
        <dbReference type="Pfam" id="PF01408"/>
    </source>
</evidence>
<dbReference type="Pfam" id="PF22725">
    <property type="entry name" value="GFO_IDH_MocA_C3"/>
    <property type="match status" value="1"/>
</dbReference>
<feature type="domain" description="GFO/IDH/MocA-like oxidoreductase" evidence="3">
    <location>
        <begin position="131"/>
        <end position="264"/>
    </location>
</feature>
<feature type="domain" description="Gfo/Idh/MocA-like oxidoreductase N-terminal" evidence="2">
    <location>
        <begin position="5"/>
        <end position="118"/>
    </location>
</feature>